<feature type="domain" description="YdhG-like" evidence="1">
    <location>
        <begin position="23"/>
        <end position="114"/>
    </location>
</feature>
<proteinExistence type="predicted"/>
<evidence type="ECO:0000313" key="2">
    <source>
        <dbReference type="EMBL" id="MRG58405.1"/>
    </source>
</evidence>
<dbReference type="Gene3D" id="3.90.1150.200">
    <property type="match status" value="1"/>
</dbReference>
<reference evidence="2 3" key="1">
    <citation type="submission" date="2019-10" db="EMBL/GenBank/DDBJ databases">
        <authorList>
            <person name="Nie G."/>
            <person name="Ming H."/>
            <person name="Yi B."/>
        </authorList>
    </citation>
    <scope>NUCLEOTIDE SEQUENCE [LARGE SCALE GENOMIC DNA]</scope>
    <source>
        <strain evidence="2 3">CFH 90414</strain>
    </source>
</reference>
<comment type="caution">
    <text evidence="2">The sequence shown here is derived from an EMBL/GenBank/DDBJ whole genome shotgun (WGS) entry which is preliminary data.</text>
</comment>
<dbReference type="SUPFAM" id="SSF159888">
    <property type="entry name" value="YdhG-like"/>
    <property type="match status" value="1"/>
</dbReference>
<accession>A0A6I2EZ54</accession>
<dbReference type="Proteomes" id="UP000431080">
    <property type="component" value="Unassembled WGS sequence"/>
</dbReference>
<dbReference type="RefSeq" id="WP_153682925.1">
    <property type="nucleotide sequence ID" value="NZ_WJIF01000001.1"/>
</dbReference>
<evidence type="ECO:0000313" key="3">
    <source>
        <dbReference type="Proteomes" id="UP000431080"/>
    </source>
</evidence>
<dbReference type="AlphaFoldDB" id="A0A6I2EZ54"/>
<dbReference type="InterPro" id="IPR014922">
    <property type="entry name" value="YdhG-like"/>
</dbReference>
<evidence type="ECO:0000259" key="1">
    <source>
        <dbReference type="Pfam" id="PF08818"/>
    </source>
</evidence>
<gene>
    <name evidence="2" type="ORF">GE115_00730</name>
</gene>
<protein>
    <submittedName>
        <fullName evidence="2">DUF1801 domain-containing protein</fullName>
    </submittedName>
</protein>
<name>A0A6I2EZ54_9MICO</name>
<sequence>MNSTKPSTPDQFFAGLPSGAKVALERLRAVIRTAVPEAEEVLGYGIPTYRLAGKPLVSLGAASKHLSLYVMDTAFADTHAERLAGFDASGGAIRFTPAAPLPADLVQWVVEERVRAVTAA</sequence>
<organism evidence="2 3">
    <name type="scientific">Agromyces agglutinans</name>
    <dbReference type="NCBI Taxonomy" id="2662258"/>
    <lineage>
        <taxon>Bacteria</taxon>
        <taxon>Bacillati</taxon>
        <taxon>Actinomycetota</taxon>
        <taxon>Actinomycetes</taxon>
        <taxon>Micrococcales</taxon>
        <taxon>Microbacteriaceae</taxon>
        <taxon>Agromyces</taxon>
    </lineage>
</organism>
<dbReference type="Pfam" id="PF08818">
    <property type="entry name" value="DUF1801"/>
    <property type="match status" value="1"/>
</dbReference>
<keyword evidence="3" id="KW-1185">Reference proteome</keyword>
<dbReference type="EMBL" id="WJIF01000001">
    <property type="protein sequence ID" value="MRG58405.1"/>
    <property type="molecule type" value="Genomic_DNA"/>
</dbReference>